<gene>
    <name evidence="1" type="ORF">SAMN02746066_00982</name>
</gene>
<dbReference type="AlphaFoldDB" id="A0A1M7GL81"/>
<keyword evidence="2" id="KW-1185">Reference proteome</keyword>
<accession>A0A1M7GL81</accession>
<reference evidence="1 2" key="1">
    <citation type="submission" date="2016-11" db="EMBL/GenBank/DDBJ databases">
        <authorList>
            <person name="Jaros S."/>
            <person name="Januszkiewicz K."/>
            <person name="Wedrychowicz H."/>
        </authorList>
    </citation>
    <scope>NUCLEOTIDE SEQUENCE [LARGE SCALE GENOMIC DNA]</scope>
    <source>
        <strain evidence="1 2">DSM 15930</strain>
    </source>
</reference>
<evidence type="ECO:0000313" key="2">
    <source>
        <dbReference type="Proteomes" id="UP000184038"/>
    </source>
</evidence>
<dbReference type="Proteomes" id="UP000184038">
    <property type="component" value="Unassembled WGS sequence"/>
</dbReference>
<organism evidence="1 2">
    <name type="scientific">Anaerosporobacter mobilis DSM 15930</name>
    <dbReference type="NCBI Taxonomy" id="1120996"/>
    <lineage>
        <taxon>Bacteria</taxon>
        <taxon>Bacillati</taxon>
        <taxon>Bacillota</taxon>
        <taxon>Clostridia</taxon>
        <taxon>Lachnospirales</taxon>
        <taxon>Lachnospiraceae</taxon>
        <taxon>Anaerosporobacter</taxon>
    </lineage>
</organism>
<name>A0A1M7GL81_9FIRM</name>
<dbReference type="OrthoDB" id="2067160at2"/>
<dbReference type="EMBL" id="FRCP01000007">
    <property type="protein sequence ID" value="SHM16888.1"/>
    <property type="molecule type" value="Genomic_DNA"/>
</dbReference>
<sequence>MKLSGKFDFLGAIANQSSKEGSKPYYVVSLLQDVDVTKVYVDYDTYLNIKDIPKMTPVDVDLDITVNKDRTYISLLTVSNAKQVKTA</sequence>
<dbReference type="RefSeq" id="WP_073283894.1">
    <property type="nucleotide sequence ID" value="NZ_FRCP01000007.1"/>
</dbReference>
<proteinExistence type="predicted"/>
<protein>
    <submittedName>
        <fullName evidence="1">Uncharacterized protein</fullName>
    </submittedName>
</protein>
<evidence type="ECO:0000313" key="1">
    <source>
        <dbReference type="EMBL" id="SHM16888.1"/>
    </source>
</evidence>